<keyword evidence="2" id="KW-1185">Reference proteome</keyword>
<dbReference type="OrthoDB" id="2831009at2759"/>
<accession>A0A0H2REV8</accession>
<dbReference type="Proteomes" id="UP000053477">
    <property type="component" value="Unassembled WGS sequence"/>
</dbReference>
<evidence type="ECO:0000313" key="2">
    <source>
        <dbReference type="Proteomes" id="UP000053477"/>
    </source>
</evidence>
<dbReference type="Gene3D" id="1.20.1280.50">
    <property type="match status" value="1"/>
</dbReference>
<name>A0A0H2REV8_9AGAM</name>
<dbReference type="AlphaFoldDB" id="A0A0H2REV8"/>
<evidence type="ECO:0000313" key="1">
    <source>
        <dbReference type="EMBL" id="KLO08063.1"/>
    </source>
</evidence>
<dbReference type="InParanoid" id="A0A0H2REV8"/>
<reference evidence="1 2" key="1">
    <citation type="submission" date="2015-04" db="EMBL/GenBank/DDBJ databases">
        <title>Complete genome sequence of Schizopora paradoxa KUC8140, a cosmopolitan wood degrader in East Asia.</title>
        <authorList>
            <consortium name="DOE Joint Genome Institute"/>
            <person name="Min B."/>
            <person name="Park H."/>
            <person name="Jang Y."/>
            <person name="Kim J.-J."/>
            <person name="Kim K.H."/>
            <person name="Pangilinan J."/>
            <person name="Lipzen A."/>
            <person name="Riley R."/>
            <person name="Grigoriev I.V."/>
            <person name="Spatafora J.W."/>
            <person name="Choi I.-G."/>
        </authorList>
    </citation>
    <scope>NUCLEOTIDE SEQUENCE [LARGE SCALE GENOMIC DNA]</scope>
    <source>
        <strain evidence="1 2">KUC8140</strain>
    </source>
</reference>
<organism evidence="1 2">
    <name type="scientific">Schizopora paradoxa</name>
    <dbReference type="NCBI Taxonomy" id="27342"/>
    <lineage>
        <taxon>Eukaryota</taxon>
        <taxon>Fungi</taxon>
        <taxon>Dikarya</taxon>
        <taxon>Basidiomycota</taxon>
        <taxon>Agaricomycotina</taxon>
        <taxon>Agaricomycetes</taxon>
        <taxon>Hymenochaetales</taxon>
        <taxon>Schizoporaceae</taxon>
        <taxon>Schizopora</taxon>
    </lineage>
</organism>
<gene>
    <name evidence="1" type="ORF">SCHPADRAFT_894144</name>
</gene>
<protein>
    <submittedName>
        <fullName evidence="1">Uncharacterized protein</fullName>
    </submittedName>
</protein>
<sequence length="575" mass="66443">MELTRERNAKARVVFDSESDDVLDAVSSWLGHEVALPVELEKEINTLKSLSCTDVRGDPNLRKHVRGISCRLHRLLSSLEEISTAVKGEINGFEAVTCKCGIAMLPDEVLLTIFEMAIQSWNEWSTIRLSHVNRQFRAIMLACPRLWTGMDSSREMVKSCFPRTRGLPLNVYLSVYCFAMPDECRFDLVLTELLPLAKHWGALRMYFNSLTTGDERRHRSLSGLMMSRASVDAPILKHLTLQGEHHSDVPVTTVPAFNWSQWNCPQLRKLDAEHYFPLNLPGLSNVSTLSLTLRVNNPKISEILAQIAGMKNMTDLALELSNTFYESEIIVFERFEVPQVRRLRITTTLHFLNYDISPALKRSIFSSLFFPGAEELYLKINGGDYTDYERFLDDTWTRDYFFNKEVNRIFRHVEQFPLVHHFHFRIRTPFGDHHDSEGYSNVTIPFNMLPSLKHFILNVNTSFDIEEPADPDETYFEEEDAVAPRVIGDAFPVLDSMTLDMGEPSVAAKWLKRYLHEMKDRGRWNELFKLEVFVYRLSAKFDALRDRMDYEGEEALAWCEEVLERKCDEEAQQAA</sequence>
<proteinExistence type="predicted"/>
<dbReference type="EMBL" id="KQ086107">
    <property type="protein sequence ID" value="KLO08063.1"/>
    <property type="molecule type" value="Genomic_DNA"/>
</dbReference>